<comment type="caution">
    <text evidence="2">The sequence shown here is derived from an EMBL/GenBank/DDBJ whole genome shotgun (WGS) entry which is preliminary data.</text>
</comment>
<dbReference type="STRING" id="1218173.BALCAV_0202025"/>
<organism evidence="2 4">
    <name type="scientific">Alkalihalobacillus alcalophilus ATCC 27647 = CGMCC 1.3604</name>
    <dbReference type="NCBI Taxonomy" id="1218173"/>
    <lineage>
        <taxon>Bacteria</taxon>
        <taxon>Bacillati</taxon>
        <taxon>Bacillota</taxon>
        <taxon>Bacilli</taxon>
        <taxon>Bacillales</taxon>
        <taxon>Bacillaceae</taxon>
        <taxon>Alkalihalobacillus</taxon>
    </lineage>
</organism>
<dbReference type="Proteomes" id="UP000002754">
    <property type="component" value="Unassembled WGS sequence"/>
</dbReference>
<name>A0A094YZ97_ALKAL</name>
<dbReference type="CDD" id="cd13580">
    <property type="entry name" value="PBP2_AlgQ_like_1"/>
    <property type="match status" value="1"/>
</dbReference>
<evidence type="ECO:0000313" key="3">
    <source>
        <dbReference type="EMBL" id="THG91788.1"/>
    </source>
</evidence>
<keyword evidence="1" id="KW-0732">Signal</keyword>
<dbReference type="RefSeq" id="WP_003321728.1">
    <property type="nucleotide sequence ID" value="NZ_ALPT02000004.1"/>
</dbReference>
<dbReference type="eggNOG" id="COG1653">
    <property type="taxonomic scope" value="Bacteria"/>
</dbReference>
<dbReference type="OrthoDB" id="9787283at2"/>
<dbReference type="PROSITE" id="PS51257">
    <property type="entry name" value="PROKAR_LIPOPROTEIN"/>
    <property type="match status" value="1"/>
</dbReference>
<keyword evidence="4" id="KW-1185">Reference proteome</keyword>
<dbReference type="PANTHER" id="PTHR43649:SF12">
    <property type="entry name" value="DIACETYLCHITOBIOSE BINDING PROTEIN DASA"/>
    <property type="match status" value="1"/>
</dbReference>
<proteinExistence type="predicted"/>
<dbReference type="EMBL" id="ALPT02000004">
    <property type="protein sequence ID" value="KGA98877.1"/>
    <property type="molecule type" value="Genomic_DNA"/>
</dbReference>
<evidence type="ECO:0000313" key="5">
    <source>
        <dbReference type="Proteomes" id="UP000297014"/>
    </source>
</evidence>
<dbReference type="InterPro" id="IPR050490">
    <property type="entry name" value="Bact_solute-bd_prot1"/>
</dbReference>
<feature type="signal peptide" evidence="1">
    <location>
        <begin position="1"/>
        <end position="20"/>
    </location>
</feature>
<evidence type="ECO:0000256" key="1">
    <source>
        <dbReference type="SAM" id="SignalP"/>
    </source>
</evidence>
<feature type="chain" id="PRO_5035986285" evidence="1">
    <location>
        <begin position="21"/>
        <end position="553"/>
    </location>
</feature>
<reference evidence="3 5" key="2">
    <citation type="submission" date="2014-01" db="EMBL/GenBank/DDBJ databases">
        <title>Draft genome sequencing of Bacillus alcalophilus CGMCC 1.3604.</title>
        <authorList>
            <person name="Yang J."/>
            <person name="Diao L."/>
            <person name="Yang S."/>
        </authorList>
    </citation>
    <scope>NUCLEOTIDE SEQUENCE [LARGE SCALE GENOMIC DNA]</scope>
    <source>
        <strain evidence="3 5">CGMCC 1.3604</strain>
    </source>
</reference>
<dbReference type="Gene3D" id="3.40.190.10">
    <property type="entry name" value="Periplasmic binding protein-like II"/>
    <property type="match status" value="2"/>
</dbReference>
<dbReference type="SUPFAM" id="SSF53850">
    <property type="entry name" value="Periplasmic binding protein-like II"/>
    <property type="match status" value="1"/>
</dbReference>
<protein>
    <submittedName>
        <fullName evidence="2">ABC transporter substrate-binding protein</fullName>
    </submittedName>
</protein>
<dbReference type="AlphaFoldDB" id="A0A094YZ97"/>
<sequence>MLKKLSYLLFLFVFTSLVLAACSNDETSSDSSSDSDSKDSDEVVTITTARILDDGTVFKDGENVHDNVVTRWAEEELGIKFVTEWTQPNDEQFNTQLRLMMSSREKLPDVFLVSNNNIKADLLQSGQVMTIDEAIEEHATPRLKELFERFPEAFYPSTRDGDRYGIPRYSGGNGSDTLLWIRQDWLDKFDLEAPKTIEELEQVMDVFVNEDPNDSGRNDTMGITLAAGDNGFRGGNIADASWVFGAYGDYVPGAWSQGEDGSLVYGSIQPSVKDGLAKIRDWYEKGYLATDFAILSAGDAQESFISGRSGIMAAPPWAHGYPIGEIEQVIPDAVVKPFAHVVGPDGQAGRRGEGLIVGSFLFNSEFEHMDKFFEYWDAIIGYTLGESEYFEYGLFEGYDYVLQDGEPVYNIDEFEEITGEKHVDPGRYFLPTNIPTIPYEMYSLLEEFHDTGRDPVNGYEAGLAGRQPDYIEAAAIVNKQNDIRIVQEFTGPPTDTMISRSEHLERLEDELFADIILGNKPLEAFDDFVEEWKKAGGDQITEEVNEWYDSVRN</sequence>
<accession>A0A094YZ97</accession>
<dbReference type="Proteomes" id="UP000297014">
    <property type="component" value="Unassembled WGS sequence"/>
</dbReference>
<dbReference type="EMBL" id="JALP01000045">
    <property type="protein sequence ID" value="THG91788.1"/>
    <property type="molecule type" value="Genomic_DNA"/>
</dbReference>
<evidence type="ECO:0000313" key="4">
    <source>
        <dbReference type="Proteomes" id="UP000002754"/>
    </source>
</evidence>
<gene>
    <name evidence="3" type="ORF">AJ85_01745</name>
    <name evidence="2" type="ORF">BALCAV_0202025</name>
</gene>
<reference evidence="2 4" key="1">
    <citation type="journal article" date="2014" name="Genome Announc.">
        <title>Draft Genome Sequence of Bacillus alcalophilus AV1934, a Classic Alkaliphile Isolated from Human Feces in 1934.</title>
        <authorList>
            <person name="Attie O."/>
            <person name="Jayaprakash A."/>
            <person name="Shah H."/>
            <person name="Paulsen I.T."/>
            <person name="Morino M."/>
            <person name="Takahashi Y."/>
            <person name="Narumi I."/>
            <person name="Sachidanandam R."/>
            <person name="Satoh K."/>
            <person name="Ito M."/>
            <person name="Krulwich T.A."/>
        </authorList>
    </citation>
    <scope>NUCLEOTIDE SEQUENCE [LARGE SCALE GENOMIC DNA]</scope>
    <source>
        <strain evidence="2 4">AV1934</strain>
    </source>
</reference>
<evidence type="ECO:0000313" key="2">
    <source>
        <dbReference type="EMBL" id="KGA98877.1"/>
    </source>
</evidence>
<dbReference type="PANTHER" id="PTHR43649">
    <property type="entry name" value="ARABINOSE-BINDING PROTEIN-RELATED"/>
    <property type="match status" value="1"/>
</dbReference>